<feature type="transmembrane region" description="Helical" evidence="6">
    <location>
        <begin position="116"/>
        <end position="136"/>
    </location>
</feature>
<proteinExistence type="inferred from homology"/>
<reference evidence="7 8" key="1">
    <citation type="submission" date="2015-08" db="EMBL/GenBank/DDBJ databases">
        <title>The genome of the Asian arowana (Scleropages formosus).</title>
        <authorList>
            <person name="Tan M.H."/>
            <person name="Gan H.M."/>
            <person name="Croft L.J."/>
            <person name="Austin C.M."/>
        </authorList>
    </citation>
    <scope>NUCLEOTIDE SEQUENCE [LARGE SCALE GENOMIC DNA]</scope>
    <source>
        <strain evidence="7">Aro1</strain>
    </source>
</reference>
<keyword evidence="4 6" id="KW-1133">Transmembrane helix</keyword>
<dbReference type="Pfam" id="PF04103">
    <property type="entry name" value="CD20"/>
    <property type="match status" value="1"/>
</dbReference>
<keyword evidence="3 6" id="KW-0812">Transmembrane</keyword>
<dbReference type="AlphaFoldDB" id="A0A0P7UN08"/>
<comment type="caution">
    <text evidence="7">The sequence shown here is derived from an EMBL/GenBank/DDBJ whole genome shotgun (WGS) entry which is preliminary data.</text>
</comment>
<dbReference type="PANTHER" id="PTHR23320:SF157">
    <property type="entry name" value="SI:CH1073-291C23.2"/>
    <property type="match status" value="1"/>
</dbReference>
<name>A0A0P7UN08_SCLFO</name>
<dbReference type="Proteomes" id="UP000034805">
    <property type="component" value="Unassembled WGS sequence"/>
</dbReference>
<dbReference type="InterPro" id="IPR007237">
    <property type="entry name" value="CD20-like"/>
</dbReference>
<keyword evidence="5 6" id="KW-0472">Membrane</keyword>
<dbReference type="EMBL" id="JARO02010028">
    <property type="protein sequence ID" value="KPP61039.1"/>
    <property type="molecule type" value="Genomic_DNA"/>
</dbReference>
<evidence type="ECO:0000256" key="5">
    <source>
        <dbReference type="ARBA" id="ARBA00023136"/>
    </source>
</evidence>
<organism evidence="7 8">
    <name type="scientific">Scleropages formosus</name>
    <name type="common">Asian bonytongue</name>
    <name type="synonym">Osteoglossum formosum</name>
    <dbReference type="NCBI Taxonomy" id="113540"/>
    <lineage>
        <taxon>Eukaryota</taxon>
        <taxon>Metazoa</taxon>
        <taxon>Chordata</taxon>
        <taxon>Craniata</taxon>
        <taxon>Vertebrata</taxon>
        <taxon>Euteleostomi</taxon>
        <taxon>Actinopterygii</taxon>
        <taxon>Neopterygii</taxon>
        <taxon>Teleostei</taxon>
        <taxon>Osteoglossocephala</taxon>
        <taxon>Osteoglossomorpha</taxon>
        <taxon>Osteoglossiformes</taxon>
        <taxon>Osteoglossidae</taxon>
        <taxon>Scleropages</taxon>
    </lineage>
</organism>
<gene>
    <name evidence="7" type="ORF">Z043_120908</name>
</gene>
<evidence type="ECO:0000313" key="8">
    <source>
        <dbReference type="Proteomes" id="UP000034805"/>
    </source>
</evidence>
<feature type="transmembrane region" description="Helical" evidence="6">
    <location>
        <begin position="89"/>
        <end position="107"/>
    </location>
</feature>
<evidence type="ECO:0000256" key="4">
    <source>
        <dbReference type="ARBA" id="ARBA00022989"/>
    </source>
</evidence>
<dbReference type="GO" id="GO:0016020">
    <property type="term" value="C:membrane"/>
    <property type="evidence" value="ECO:0007669"/>
    <property type="project" value="UniProtKB-SubCell"/>
</dbReference>
<evidence type="ECO:0000256" key="3">
    <source>
        <dbReference type="ARBA" id="ARBA00022692"/>
    </source>
</evidence>
<dbReference type="InterPro" id="IPR030417">
    <property type="entry name" value="MS4A"/>
</dbReference>
<evidence type="ECO:0000313" key="7">
    <source>
        <dbReference type="EMBL" id="KPP61039.1"/>
    </source>
</evidence>
<comment type="similarity">
    <text evidence="2">Belongs to the MS4A family.</text>
</comment>
<evidence type="ECO:0000256" key="6">
    <source>
        <dbReference type="SAM" id="Phobius"/>
    </source>
</evidence>
<sequence>MLALQAVCQHGLYSNMEPVTDDSSRIEDIEPQATVTGTSKPLYRFFRGEPGSIGFGLLHKIVMLSLGTSQFLIGIPMKIDLLENSSQSYTQFWLGILFIATGILYILSAKSPSKKLVTASMAVSIVSIIATVLSFFEYLMSMWKMLRIDIYYPDYDIIYYNLTNEGDPWSAYHAEQLAAVEGVLLFYCFVGAVLLIVITAFARAGLRSVKTQAVVIMHNRPQQ</sequence>
<comment type="subcellular location">
    <subcellularLocation>
        <location evidence="1">Membrane</location>
        <topology evidence="1">Multi-pass membrane protein</topology>
    </subcellularLocation>
</comment>
<dbReference type="PANTHER" id="PTHR23320">
    <property type="entry name" value="MEMBRANE-SPANNING 4-DOMAINS SUBFAMILY A MS4A -RELATED"/>
    <property type="match status" value="1"/>
</dbReference>
<accession>A0A0P7UN08</accession>
<feature type="transmembrane region" description="Helical" evidence="6">
    <location>
        <begin position="184"/>
        <end position="202"/>
    </location>
</feature>
<protein>
    <submittedName>
        <fullName evidence="7">Membrane-spanning 4-domains subfamily A member 15-like</fullName>
    </submittedName>
</protein>
<evidence type="ECO:0000256" key="2">
    <source>
        <dbReference type="ARBA" id="ARBA00009565"/>
    </source>
</evidence>
<feature type="transmembrane region" description="Helical" evidence="6">
    <location>
        <begin position="57"/>
        <end position="77"/>
    </location>
</feature>
<evidence type="ECO:0000256" key="1">
    <source>
        <dbReference type="ARBA" id="ARBA00004141"/>
    </source>
</evidence>